<dbReference type="Pfam" id="PF11127">
    <property type="entry name" value="YgaP-like_TM"/>
    <property type="match status" value="1"/>
</dbReference>
<evidence type="ECO:0000259" key="1">
    <source>
        <dbReference type="Pfam" id="PF11127"/>
    </source>
</evidence>
<protein>
    <submittedName>
        <fullName evidence="2">DUF2892 domain-containing protein</fullName>
    </submittedName>
</protein>
<gene>
    <name evidence="2" type="ORF">NSA47_01140</name>
</gene>
<feature type="domain" description="Inner membrane protein YgaP-like transmembrane" evidence="1">
    <location>
        <begin position="1"/>
        <end position="58"/>
    </location>
</feature>
<evidence type="ECO:0000313" key="2">
    <source>
        <dbReference type="EMBL" id="MCR1897595.1"/>
    </source>
</evidence>
<evidence type="ECO:0000313" key="3">
    <source>
        <dbReference type="Proteomes" id="UP001205748"/>
    </source>
</evidence>
<dbReference type="Proteomes" id="UP001205748">
    <property type="component" value="Unassembled WGS sequence"/>
</dbReference>
<accession>A0AAE3HCI9</accession>
<dbReference type="EMBL" id="JANKAS010000001">
    <property type="protein sequence ID" value="MCR1897595.1"/>
    <property type="molecule type" value="Genomic_DNA"/>
</dbReference>
<proteinExistence type="predicted"/>
<dbReference type="AlphaFoldDB" id="A0AAE3HCI9"/>
<sequence>MQKNVGTLDAYMRISCGLMMFGYGIIKKSLPATALGSWKVAEGVTRFCPMMYALGMDSHNIRLDLFKKKNHDTALSYEE</sequence>
<comment type="caution">
    <text evidence="2">The sequence shown here is derived from an EMBL/GenBank/DDBJ whole genome shotgun (WGS) entry which is preliminary data.</text>
</comment>
<dbReference type="InterPro" id="IPR021309">
    <property type="entry name" value="YgaP-like_TM"/>
</dbReference>
<name>A0AAE3HCI9_9FIRM</name>
<keyword evidence="3" id="KW-1185">Reference proteome</keyword>
<organism evidence="2 3">
    <name type="scientific">Irregularibacter muris</name>
    <dbReference type="NCBI Taxonomy" id="1796619"/>
    <lineage>
        <taxon>Bacteria</taxon>
        <taxon>Bacillati</taxon>
        <taxon>Bacillota</taxon>
        <taxon>Clostridia</taxon>
        <taxon>Eubacteriales</taxon>
        <taxon>Eubacteriaceae</taxon>
        <taxon>Irregularibacter</taxon>
    </lineage>
</organism>
<reference evidence="2" key="1">
    <citation type="submission" date="2022-07" db="EMBL/GenBank/DDBJ databases">
        <title>Enhanced cultured diversity of the mouse gut microbiota enables custom-made synthetic communities.</title>
        <authorList>
            <person name="Afrizal A."/>
        </authorList>
    </citation>
    <scope>NUCLEOTIDE SEQUENCE</scope>
    <source>
        <strain evidence="2">DSM 28593</strain>
    </source>
</reference>
<dbReference type="RefSeq" id="WP_257528998.1">
    <property type="nucleotide sequence ID" value="NZ_JANKAS010000001.1"/>
</dbReference>